<protein>
    <submittedName>
        <fullName evidence="2">Nucleic acid binding protein</fullName>
    </submittedName>
</protein>
<keyword evidence="1" id="KW-0812">Transmembrane</keyword>
<evidence type="ECO:0000313" key="2">
    <source>
        <dbReference type="EMBL" id="CAL2081927.1"/>
    </source>
</evidence>
<dbReference type="Pfam" id="PF12869">
    <property type="entry name" value="tRNA_anti-like"/>
    <property type="match status" value="1"/>
</dbReference>
<sequence>MIKNYRFLLKCVFVFSLVCFSFFMQACSNQNNIKEVAPRFAISSNDLLLEFAANENEASDKYVDQVIEVHGTIKEITSLNNRKTIILNTSSSSGIICDINDSEQEILNDLKKNQLIHIKGICKGYLKDVILLNCFIDIKNTDE</sequence>
<evidence type="ECO:0000313" key="3">
    <source>
        <dbReference type="Proteomes" id="UP001497416"/>
    </source>
</evidence>
<proteinExistence type="predicted"/>
<dbReference type="Proteomes" id="UP001497416">
    <property type="component" value="Unassembled WGS sequence"/>
</dbReference>
<dbReference type="PROSITE" id="PS51257">
    <property type="entry name" value="PROKAR_LIPOPROTEIN"/>
    <property type="match status" value="1"/>
</dbReference>
<organism evidence="2 3">
    <name type="scientific">Tenacibaculum platacis</name>
    <dbReference type="NCBI Taxonomy" id="3137852"/>
    <lineage>
        <taxon>Bacteria</taxon>
        <taxon>Pseudomonadati</taxon>
        <taxon>Bacteroidota</taxon>
        <taxon>Flavobacteriia</taxon>
        <taxon>Flavobacteriales</taxon>
        <taxon>Flavobacteriaceae</taxon>
        <taxon>Tenacibaculum</taxon>
    </lineage>
</organism>
<evidence type="ECO:0000256" key="1">
    <source>
        <dbReference type="SAM" id="Phobius"/>
    </source>
</evidence>
<dbReference type="InterPro" id="IPR024422">
    <property type="entry name" value="Protein_unknown_function_OB"/>
</dbReference>
<gene>
    <name evidence="2" type="ORF">T190607A01A_11276</name>
</gene>
<name>A0ABP1EJU9_9FLAO</name>
<feature type="transmembrane region" description="Helical" evidence="1">
    <location>
        <begin position="7"/>
        <end position="24"/>
    </location>
</feature>
<comment type="caution">
    <text evidence="2">The sequence shown here is derived from an EMBL/GenBank/DDBJ whole genome shotgun (WGS) entry which is preliminary data.</text>
</comment>
<keyword evidence="1" id="KW-0472">Membrane</keyword>
<accession>A0ABP1EJU9</accession>
<reference evidence="2 3" key="1">
    <citation type="submission" date="2024-05" db="EMBL/GenBank/DDBJ databases">
        <authorList>
            <person name="Duchaud E."/>
        </authorList>
    </citation>
    <scope>NUCLEOTIDE SEQUENCE [LARGE SCALE GENOMIC DNA]</scope>
    <source>
        <strain evidence="2">Ena-SAMPLE-TAB-13-05-2024-13:56:06:370-140302</strain>
    </source>
</reference>
<keyword evidence="1" id="KW-1133">Transmembrane helix</keyword>
<dbReference type="EMBL" id="CAXIXY010000003">
    <property type="protein sequence ID" value="CAL2081927.1"/>
    <property type="molecule type" value="Genomic_DNA"/>
</dbReference>
<keyword evidence="3" id="KW-1185">Reference proteome</keyword>
<dbReference type="RefSeq" id="WP_348711171.1">
    <property type="nucleotide sequence ID" value="NZ_CAXIXY010000003.1"/>
</dbReference>